<accession>A0ABD1X097</accession>
<dbReference type="InterPro" id="IPR011060">
    <property type="entry name" value="RibuloseP-bd_barrel"/>
</dbReference>
<dbReference type="InterPro" id="IPR013785">
    <property type="entry name" value="Aldolase_TIM"/>
</dbReference>
<dbReference type="PANTHER" id="PTHR31829">
    <property type="entry name" value="PYRIDOXAL 5'-PHOSPHATE SYNTHASE SUBUNIT SNZ1-RELATED"/>
    <property type="match status" value="1"/>
</dbReference>
<reference evidence="6" key="1">
    <citation type="submission" date="2024-07" db="EMBL/GenBank/DDBJ databases">
        <title>Two chromosome-level genome assemblies of Korean endemic species Abeliophyllum distichum and Forsythia ovata (Oleaceae).</title>
        <authorList>
            <person name="Jang H."/>
        </authorList>
    </citation>
    <scope>NUCLEOTIDE SEQUENCE [LARGE SCALE GENOMIC DNA]</scope>
</reference>
<dbReference type="PANTHER" id="PTHR31829:SF2">
    <property type="entry name" value="PYRIDOXAL 5'-PHOSPHATE SYNTHASE-LIKE SUBUNIT PDX1.2"/>
    <property type="match status" value="1"/>
</dbReference>
<proteinExistence type="inferred from homology"/>
<comment type="similarity">
    <text evidence="1 3">Belongs to the PdxS/SNZ family.</text>
</comment>
<evidence type="ECO:0000313" key="6">
    <source>
        <dbReference type="Proteomes" id="UP001604277"/>
    </source>
</evidence>
<evidence type="ECO:0000313" key="5">
    <source>
        <dbReference type="EMBL" id="KAL2555115.1"/>
    </source>
</evidence>
<evidence type="ECO:0000256" key="2">
    <source>
        <dbReference type="ARBA" id="ARBA00022898"/>
    </source>
</evidence>
<keyword evidence="6" id="KW-1185">Reference proteome</keyword>
<sequence length="126" mass="14071">MRVRFWPLRMRIKHIFRLPFVCGCRDLGEALRRVEEGAAMLRTQWDMKGTDEGDWKASCAAGGIVTPADAAMMMLLGCDGVFLGADVFNSSNPYKRILTIVQAVQNYDDPRVLGELSIGFEDANMP</sequence>
<keyword evidence="2" id="KW-0663">Pyridoxal phosphate</keyword>
<dbReference type="InterPro" id="IPR033755">
    <property type="entry name" value="PdxS/SNZ_N"/>
</dbReference>
<evidence type="ECO:0000256" key="3">
    <source>
        <dbReference type="PROSITE-ProRule" id="PRU00481"/>
    </source>
</evidence>
<dbReference type="Proteomes" id="UP001604277">
    <property type="component" value="Unassembled WGS sequence"/>
</dbReference>
<protein>
    <submittedName>
        <fullName evidence="5">Pyridoxal 5'-phosphate synthase-like subunit PDX1.2</fullName>
    </submittedName>
</protein>
<dbReference type="Pfam" id="PF01680">
    <property type="entry name" value="SOR_SNZ"/>
    <property type="match status" value="1"/>
</dbReference>
<dbReference type="SUPFAM" id="SSF51366">
    <property type="entry name" value="Ribulose-phoshate binding barrel"/>
    <property type="match status" value="1"/>
</dbReference>
<gene>
    <name evidence="5" type="ORF">Fot_08734</name>
</gene>
<feature type="domain" description="PdxS/SNZ N-terminal" evidence="4">
    <location>
        <begin position="13"/>
        <end position="49"/>
    </location>
</feature>
<evidence type="ECO:0000259" key="4">
    <source>
        <dbReference type="Pfam" id="PF01680"/>
    </source>
</evidence>
<evidence type="ECO:0000256" key="1">
    <source>
        <dbReference type="ARBA" id="ARBA00007281"/>
    </source>
</evidence>
<dbReference type="PROSITE" id="PS51129">
    <property type="entry name" value="PDXS_SNZ_2"/>
    <property type="match status" value="2"/>
</dbReference>
<name>A0ABD1X097_9LAMI</name>
<dbReference type="InterPro" id="IPR001852">
    <property type="entry name" value="PdxS/SNZ"/>
</dbReference>
<organism evidence="5 6">
    <name type="scientific">Forsythia ovata</name>
    <dbReference type="NCBI Taxonomy" id="205694"/>
    <lineage>
        <taxon>Eukaryota</taxon>
        <taxon>Viridiplantae</taxon>
        <taxon>Streptophyta</taxon>
        <taxon>Embryophyta</taxon>
        <taxon>Tracheophyta</taxon>
        <taxon>Spermatophyta</taxon>
        <taxon>Magnoliopsida</taxon>
        <taxon>eudicotyledons</taxon>
        <taxon>Gunneridae</taxon>
        <taxon>Pentapetalae</taxon>
        <taxon>asterids</taxon>
        <taxon>lamiids</taxon>
        <taxon>Lamiales</taxon>
        <taxon>Oleaceae</taxon>
        <taxon>Forsythieae</taxon>
        <taxon>Forsythia</taxon>
    </lineage>
</organism>
<comment type="caution">
    <text evidence="5">The sequence shown here is derived from an EMBL/GenBank/DDBJ whole genome shotgun (WGS) entry which is preliminary data.</text>
</comment>
<dbReference type="Gene3D" id="3.20.20.70">
    <property type="entry name" value="Aldolase class I"/>
    <property type="match status" value="2"/>
</dbReference>
<dbReference type="EMBL" id="JBFOLJ010000002">
    <property type="protein sequence ID" value="KAL2555115.1"/>
    <property type="molecule type" value="Genomic_DNA"/>
</dbReference>
<dbReference type="AlphaFoldDB" id="A0ABD1X097"/>